<dbReference type="AlphaFoldDB" id="A0A553N7D4"/>
<dbReference type="GO" id="GO:0016020">
    <property type="term" value="C:membrane"/>
    <property type="evidence" value="ECO:0007669"/>
    <property type="project" value="UniProtKB-SubCell"/>
</dbReference>
<feature type="transmembrane region" description="Helical" evidence="6">
    <location>
        <begin position="400"/>
        <end position="422"/>
    </location>
</feature>
<keyword evidence="2 6" id="KW-0812">Transmembrane</keyword>
<proteinExistence type="predicted"/>
<feature type="transmembrane region" description="Helical" evidence="6">
    <location>
        <begin position="428"/>
        <end position="449"/>
    </location>
</feature>
<keyword evidence="4 6" id="KW-0472">Membrane</keyword>
<gene>
    <name evidence="8" type="ORF">TCAL_10704</name>
</gene>
<feature type="transmembrane region" description="Helical" evidence="6">
    <location>
        <begin position="373"/>
        <end position="393"/>
    </location>
</feature>
<sequence>MCDKCKYKESDSASQYAANRVSVVTQTIGHIGRWQLEKVALLGFIFVPFSWHVMAYPLLSQEKAYWCSQDPFQGEDIDDACQSVTEDFCHDWDFEEGHGITLQEDFDLVCHNAHLLSLRQIIFFLGMLVGCLVTGYFSDTFGRKASMLALIVVWNSVAFFHLFAHDFRILLVLQFLLAFASNSAWTISWVWIMEVVSGKWKIILGCGTFIYWILGYVSIPIIVWLFPNWRDAWMAMFVPTPFLLLYCFVIPESPVWLLSNGREDEAKVILQTAALKNGRSPISEKRWQKLMQDNDLAATDNDRDFEAGDDTSFSSSSSSTSSSTPSGLVSLVKTPNIRKRSLILFAIWFVCSLTYYGLSLNSGSIGGDINITFTFYGLVELPSIFISILSLLTAGRRIPLILFMLGAGLSCIGAASIPSGYFTGNWPSTALGVMGKFCVSSCFHVLFVYSSEIYATPARNTGVSMCSLFARAGGMIAPFVEQLRVLNPFLPVAVFGCCAIIAAFAASFLPETKNKVLPQTIEESESFGDTDTLWNVLSNFNNESCQSFLEHGEGCSSNDTI</sequence>
<dbReference type="Gene3D" id="1.20.1250.20">
    <property type="entry name" value="MFS general substrate transporter like domains"/>
    <property type="match status" value="1"/>
</dbReference>
<dbReference type="InterPro" id="IPR036259">
    <property type="entry name" value="MFS_trans_sf"/>
</dbReference>
<comment type="subcellular location">
    <subcellularLocation>
        <location evidence="1">Membrane</location>
        <topology evidence="1">Multi-pass membrane protein</topology>
    </subcellularLocation>
</comment>
<evidence type="ECO:0000256" key="2">
    <source>
        <dbReference type="ARBA" id="ARBA00022692"/>
    </source>
</evidence>
<keyword evidence="3 6" id="KW-1133">Transmembrane helix</keyword>
<protein>
    <recommendedName>
        <fullName evidence="7">Major facilitator superfamily (MFS) profile domain-containing protein</fullName>
    </recommendedName>
</protein>
<dbReference type="Proteomes" id="UP000318571">
    <property type="component" value="Chromosome 8"/>
</dbReference>
<dbReference type="OrthoDB" id="5141738at2759"/>
<evidence type="ECO:0000256" key="4">
    <source>
        <dbReference type="ARBA" id="ARBA00023136"/>
    </source>
</evidence>
<evidence type="ECO:0000256" key="6">
    <source>
        <dbReference type="SAM" id="Phobius"/>
    </source>
</evidence>
<dbReference type="InterPro" id="IPR020846">
    <property type="entry name" value="MFS_dom"/>
</dbReference>
<feature type="transmembrane region" description="Helical" evidence="6">
    <location>
        <begin position="202"/>
        <end position="226"/>
    </location>
</feature>
<evidence type="ECO:0000259" key="7">
    <source>
        <dbReference type="PROSITE" id="PS50850"/>
    </source>
</evidence>
<feature type="transmembrane region" description="Helical" evidence="6">
    <location>
        <begin position="145"/>
        <end position="163"/>
    </location>
</feature>
<feature type="transmembrane region" description="Helical" evidence="6">
    <location>
        <begin position="232"/>
        <end position="250"/>
    </location>
</feature>
<dbReference type="PANTHER" id="PTHR24064">
    <property type="entry name" value="SOLUTE CARRIER FAMILY 22 MEMBER"/>
    <property type="match status" value="1"/>
</dbReference>
<feature type="transmembrane region" description="Helical" evidence="6">
    <location>
        <begin position="461"/>
        <end position="480"/>
    </location>
</feature>
<feature type="transmembrane region" description="Helical" evidence="6">
    <location>
        <begin position="341"/>
        <end position="358"/>
    </location>
</feature>
<feature type="transmembrane region" description="Helical" evidence="6">
    <location>
        <begin position="486"/>
        <end position="509"/>
    </location>
</feature>
<dbReference type="PROSITE" id="PS50850">
    <property type="entry name" value="MFS"/>
    <property type="match status" value="1"/>
</dbReference>
<dbReference type="InterPro" id="IPR005828">
    <property type="entry name" value="MFS_sugar_transport-like"/>
</dbReference>
<feature type="transmembrane region" description="Helical" evidence="6">
    <location>
        <begin position="121"/>
        <end position="138"/>
    </location>
</feature>
<organism evidence="8 9">
    <name type="scientific">Tigriopus californicus</name>
    <name type="common">Marine copepod</name>
    <dbReference type="NCBI Taxonomy" id="6832"/>
    <lineage>
        <taxon>Eukaryota</taxon>
        <taxon>Metazoa</taxon>
        <taxon>Ecdysozoa</taxon>
        <taxon>Arthropoda</taxon>
        <taxon>Crustacea</taxon>
        <taxon>Multicrustacea</taxon>
        <taxon>Hexanauplia</taxon>
        <taxon>Copepoda</taxon>
        <taxon>Harpacticoida</taxon>
        <taxon>Harpacticidae</taxon>
        <taxon>Tigriopus</taxon>
    </lineage>
</organism>
<dbReference type="Pfam" id="PF00083">
    <property type="entry name" value="Sugar_tr"/>
    <property type="match status" value="1"/>
</dbReference>
<feature type="compositionally biased region" description="Low complexity" evidence="5">
    <location>
        <begin position="311"/>
        <end position="326"/>
    </location>
</feature>
<evidence type="ECO:0000313" key="9">
    <source>
        <dbReference type="Proteomes" id="UP000318571"/>
    </source>
</evidence>
<dbReference type="SUPFAM" id="SSF103473">
    <property type="entry name" value="MFS general substrate transporter"/>
    <property type="match status" value="1"/>
</dbReference>
<evidence type="ECO:0000256" key="1">
    <source>
        <dbReference type="ARBA" id="ARBA00004141"/>
    </source>
</evidence>
<dbReference type="GO" id="GO:0022857">
    <property type="term" value="F:transmembrane transporter activity"/>
    <property type="evidence" value="ECO:0007669"/>
    <property type="project" value="InterPro"/>
</dbReference>
<evidence type="ECO:0000256" key="5">
    <source>
        <dbReference type="SAM" id="MobiDB-lite"/>
    </source>
</evidence>
<dbReference type="EMBL" id="VCGU01000459">
    <property type="protein sequence ID" value="TRY61313.1"/>
    <property type="molecule type" value="Genomic_DNA"/>
</dbReference>
<evidence type="ECO:0000313" key="8">
    <source>
        <dbReference type="EMBL" id="TRY61313.1"/>
    </source>
</evidence>
<evidence type="ECO:0000256" key="3">
    <source>
        <dbReference type="ARBA" id="ARBA00022989"/>
    </source>
</evidence>
<feature type="region of interest" description="Disordered" evidence="5">
    <location>
        <begin position="308"/>
        <end position="328"/>
    </location>
</feature>
<feature type="transmembrane region" description="Helical" evidence="6">
    <location>
        <begin position="169"/>
        <end position="190"/>
    </location>
</feature>
<keyword evidence="9" id="KW-1185">Reference proteome</keyword>
<name>A0A553N7D4_TIGCA</name>
<reference evidence="8 9" key="1">
    <citation type="journal article" date="2018" name="Nat. Ecol. Evol.">
        <title>Genomic signatures of mitonuclear coevolution across populations of Tigriopus californicus.</title>
        <authorList>
            <person name="Barreto F.S."/>
            <person name="Watson E.T."/>
            <person name="Lima T.G."/>
            <person name="Willett C.S."/>
            <person name="Edmands S."/>
            <person name="Li W."/>
            <person name="Burton R.S."/>
        </authorList>
    </citation>
    <scope>NUCLEOTIDE SEQUENCE [LARGE SCALE GENOMIC DNA]</scope>
    <source>
        <strain evidence="8 9">San Diego</strain>
    </source>
</reference>
<accession>A0A553N7D4</accession>
<feature type="transmembrane region" description="Helical" evidence="6">
    <location>
        <begin position="39"/>
        <end position="59"/>
    </location>
</feature>
<comment type="caution">
    <text evidence="8">The sequence shown here is derived from an EMBL/GenBank/DDBJ whole genome shotgun (WGS) entry which is preliminary data.</text>
</comment>
<dbReference type="STRING" id="6832.A0A553N7D4"/>
<feature type="domain" description="Major facilitator superfamily (MFS) profile" evidence="7">
    <location>
        <begin position="36"/>
        <end position="514"/>
    </location>
</feature>